<proteinExistence type="inferred from homology"/>
<dbReference type="SUPFAM" id="SSF55874">
    <property type="entry name" value="ATPase domain of HSP90 chaperone/DNA topoisomerase II/histidine kinase"/>
    <property type="match status" value="1"/>
</dbReference>
<evidence type="ECO:0000256" key="8">
    <source>
        <dbReference type="ARBA" id="ARBA00022991"/>
    </source>
</evidence>
<evidence type="ECO:0000313" key="13">
    <source>
        <dbReference type="Proteomes" id="UP000324233"/>
    </source>
</evidence>
<dbReference type="SUPFAM" id="SSF55785">
    <property type="entry name" value="PYP-like sensor domain (PAS domain)"/>
    <property type="match status" value="1"/>
</dbReference>
<sequence>MKAAQDATGHVVDLSNCDREPIHIPGRVQPHGVVLALRETDLSVVQASANAAGLLGLPAEELAGRPAPSLFDGEDRERCRRWLGSADLRDGPLRLSSRGRPLDATAHRHDGALILELEDARDAGPTIQADYRSVRTAMGRLLAAGSLEEFCRVAAAEMRDLTGYDRVTVYRFDDDWNGLVYAEAKRDDLEPLLGLHFPASDIPEPARRIYHLSPIRMIADVAAEPSPLVPEMDPRTGRPLDLSLAILRGVSPVHIQYLKNMGVRASMSVSLMREGRLWGLLSCLHYAGPRRLPAGVRDACVFLGELVSAQIAVKEDMQGAEHRARLHDVRERLLQRMSAEGDLERGLPGEDLLALTGAAGAAVVHDGSCTLTGVTPTEGQVKRLVSWLRIHADGEVFHTDGLAGLCPEAAEFADVASGLVAISTSRIQGHHVLWFRPEAIRTVDWGGDPRKPVEGEDPFGLLSPRRSFALWQEVVKQRSLPWRPWEVDAARMLRDAIMAVVVRRAEELTRLNAELERSNADLDSFAFITSHDLKEPLRGIHNYATFVMEDYADRLDAEGRDKLETLVRLSQRLEDIVESLLHYSRLGRVDLAVEPTDMGEVLSGVLELLRLTLGREAVEVVVPRPLPVVRCDRTQAEILLKNLITNAVKYNDRPAKRVEIGYREPVDGPDRRPVFYVRDNGIGVPEKHRHAIFRMFKRLHGRDKFGGGTGAGLAFAKKIVERHGGSIWVESPPGEGATFYFTLGS</sequence>
<comment type="catalytic activity">
    <reaction evidence="1">
        <text>ATP + protein L-histidine = ADP + protein N-phospho-L-histidine.</text>
        <dbReference type="EC" id="2.7.13.3"/>
    </reaction>
</comment>
<evidence type="ECO:0000259" key="11">
    <source>
        <dbReference type="PROSITE" id="PS50109"/>
    </source>
</evidence>
<dbReference type="SMART" id="SM00388">
    <property type="entry name" value="HisKA"/>
    <property type="match status" value="1"/>
</dbReference>
<dbReference type="GO" id="GO:0006355">
    <property type="term" value="P:regulation of DNA-templated transcription"/>
    <property type="evidence" value="ECO:0007669"/>
    <property type="project" value="InterPro"/>
</dbReference>
<dbReference type="PANTHER" id="PTHR42878:SF15">
    <property type="entry name" value="BACTERIOPHYTOCHROME"/>
    <property type="match status" value="1"/>
</dbReference>
<evidence type="ECO:0000256" key="3">
    <source>
        <dbReference type="ARBA" id="ARBA00012438"/>
    </source>
</evidence>
<dbReference type="Pfam" id="PF00360">
    <property type="entry name" value="PHY"/>
    <property type="match status" value="1"/>
</dbReference>
<evidence type="ECO:0000256" key="2">
    <source>
        <dbReference type="ARBA" id="ARBA00006402"/>
    </source>
</evidence>
<dbReference type="InterPro" id="IPR003594">
    <property type="entry name" value="HATPase_dom"/>
</dbReference>
<protein>
    <recommendedName>
        <fullName evidence="3">histidine kinase</fullName>
        <ecNumber evidence="3">2.7.13.3</ecNumber>
    </recommendedName>
</protein>
<dbReference type="InterPro" id="IPR035965">
    <property type="entry name" value="PAS-like_dom_sf"/>
</dbReference>
<dbReference type="OrthoDB" id="9766459at2"/>
<dbReference type="Pfam" id="PF01590">
    <property type="entry name" value="GAF"/>
    <property type="match status" value="1"/>
</dbReference>
<dbReference type="Pfam" id="PF02518">
    <property type="entry name" value="HATPase_c"/>
    <property type="match status" value="1"/>
</dbReference>
<dbReference type="KEGG" id="agv:OJF2_38150"/>
<keyword evidence="6 12" id="KW-0808">Transferase</keyword>
<dbReference type="Gene3D" id="3.30.450.20">
    <property type="entry name" value="PAS domain"/>
    <property type="match status" value="1"/>
</dbReference>
<dbReference type="Pfam" id="PF00512">
    <property type="entry name" value="HisKA"/>
    <property type="match status" value="1"/>
</dbReference>
<reference evidence="12 13" key="1">
    <citation type="submission" date="2019-08" db="EMBL/GenBank/DDBJ databases">
        <title>Deep-cultivation of Planctomycetes and their phenomic and genomic characterization uncovers novel biology.</title>
        <authorList>
            <person name="Wiegand S."/>
            <person name="Jogler M."/>
            <person name="Boedeker C."/>
            <person name="Pinto D."/>
            <person name="Vollmers J."/>
            <person name="Rivas-Marin E."/>
            <person name="Kohn T."/>
            <person name="Peeters S.H."/>
            <person name="Heuer A."/>
            <person name="Rast P."/>
            <person name="Oberbeckmann S."/>
            <person name="Bunk B."/>
            <person name="Jeske O."/>
            <person name="Meyerdierks A."/>
            <person name="Storesund J.E."/>
            <person name="Kallscheuer N."/>
            <person name="Luecker S."/>
            <person name="Lage O.M."/>
            <person name="Pohl T."/>
            <person name="Merkel B.J."/>
            <person name="Hornburger P."/>
            <person name="Mueller R.-W."/>
            <person name="Bruemmer F."/>
            <person name="Labrenz M."/>
            <person name="Spormann A.M."/>
            <person name="Op den Camp H."/>
            <person name="Overmann J."/>
            <person name="Amann R."/>
            <person name="Jetten M.S.M."/>
            <person name="Mascher T."/>
            <person name="Medema M.H."/>
            <person name="Devos D.P."/>
            <person name="Kaster A.-K."/>
            <person name="Ovreas L."/>
            <person name="Rohde M."/>
            <person name="Galperin M.Y."/>
            <person name="Jogler C."/>
        </authorList>
    </citation>
    <scope>NUCLEOTIDE SEQUENCE [LARGE SCALE GENOMIC DNA]</scope>
    <source>
        <strain evidence="12 13">OJF2</strain>
    </source>
</reference>
<dbReference type="AlphaFoldDB" id="A0A5B9W4T4"/>
<dbReference type="InterPro" id="IPR050351">
    <property type="entry name" value="BphY/WalK/GraS-like"/>
</dbReference>
<dbReference type="GO" id="GO:0000155">
    <property type="term" value="F:phosphorelay sensor kinase activity"/>
    <property type="evidence" value="ECO:0007669"/>
    <property type="project" value="InterPro"/>
</dbReference>
<organism evidence="12 13">
    <name type="scientific">Aquisphaera giovannonii</name>
    <dbReference type="NCBI Taxonomy" id="406548"/>
    <lineage>
        <taxon>Bacteria</taxon>
        <taxon>Pseudomonadati</taxon>
        <taxon>Planctomycetota</taxon>
        <taxon>Planctomycetia</taxon>
        <taxon>Isosphaerales</taxon>
        <taxon>Isosphaeraceae</taxon>
        <taxon>Aquisphaera</taxon>
    </lineage>
</organism>
<dbReference type="InterPro" id="IPR036890">
    <property type="entry name" value="HATPase_C_sf"/>
</dbReference>
<dbReference type="SUPFAM" id="SSF55781">
    <property type="entry name" value="GAF domain-like"/>
    <property type="match status" value="2"/>
</dbReference>
<dbReference type="InterPro" id="IPR013654">
    <property type="entry name" value="PAS_2"/>
</dbReference>
<evidence type="ECO:0000256" key="1">
    <source>
        <dbReference type="ARBA" id="ARBA00000085"/>
    </source>
</evidence>
<gene>
    <name evidence="12" type="primary">cph1_1</name>
    <name evidence="12" type="ORF">OJF2_38150</name>
</gene>
<evidence type="ECO:0000256" key="7">
    <source>
        <dbReference type="ARBA" id="ARBA00022777"/>
    </source>
</evidence>
<dbReference type="InterPro" id="IPR036097">
    <property type="entry name" value="HisK_dim/P_sf"/>
</dbReference>
<keyword evidence="4" id="KW-0600">Photoreceptor protein</keyword>
<evidence type="ECO:0000256" key="4">
    <source>
        <dbReference type="ARBA" id="ARBA00022543"/>
    </source>
</evidence>
<dbReference type="InterPro" id="IPR005467">
    <property type="entry name" value="His_kinase_dom"/>
</dbReference>
<dbReference type="InterPro" id="IPR043150">
    <property type="entry name" value="Phytochrome_PHY_sf"/>
</dbReference>
<evidence type="ECO:0000256" key="5">
    <source>
        <dbReference type="ARBA" id="ARBA00022606"/>
    </source>
</evidence>
<feature type="domain" description="Histidine kinase" evidence="11">
    <location>
        <begin position="528"/>
        <end position="745"/>
    </location>
</feature>
<accession>A0A5B9W4T4</accession>
<dbReference type="SUPFAM" id="SSF47384">
    <property type="entry name" value="Homodimeric domain of signal transducing histidine kinase"/>
    <property type="match status" value="1"/>
</dbReference>
<dbReference type="Gene3D" id="1.10.287.130">
    <property type="match status" value="1"/>
</dbReference>
<evidence type="ECO:0000259" key="10">
    <source>
        <dbReference type="PROSITE" id="PS50046"/>
    </source>
</evidence>
<evidence type="ECO:0000256" key="9">
    <source>
        <dbReference type="ARBA" id="ARBA00023170"/>
    </source>
</evidence>
<dbReference type="Pfam" id="PF08446">
    <property type="entry name" value="PAS_2"/>
    <property type="match status" value="1"/>
</dbReference>
<dbReference type="GO" id="GO:0009881">
    <property type="term" value="F:photoreceptor activity"/>
    <property type="evidence" value="ECO:0007669"/>
    <property type="project" value="UniProtKB-KW"/>
</dbReference>
<keyword evidence="8" id="KW-0157">Chromophore</keyword>
<dbReference type="Proteomes" id="UP000324233">
    <property type="component" value="Chromosome"/>
</dbReference>
<keyword evidence="13" id="KW-1185">Reference proteome</keyword>
<dbReference type="CDD" id="cd00082">
    <property type="entry name" value="HisKA"/>
    <property type="match status" value="1"/>
</dbReference>
<dbReference type="Gene3D" id="3.30.450.270">
    <property type="match status" value="1"/>
</dbReference>
<dbReference type="PANTHER" id="PTHR42878">
    <property type="entry name" value="TWO-COMPONENT HISTIDINE KINASE"/>
    <property type="match status" value="1"/>
</dbReference>
<feature type="domain" description="Phytochrome chromophore attachment site" evidence="10">
    <location>
        <begin position="146"/>
        <end position="305"/>
    </location>
</feature>
<dbReference type="PROSITE" id="PS50109">
    <property type="entry name" value="HIS_KIN"/>
    <property type="match status" value="1"/>
</dbReference>
<name>A0A5B9W4T4_9BACT</name>
<dbReference type="GO" id="GO:0030295">
    <property type="term" value="F:protein kinase activator activity"/>
    <property type="evidence" value="ECO:0007669"/>
    <property type="project" value="TreeGrafter"/>
</dbReference>
<dbReference type="GO" id="GO:0007234">
    <property type="term" value="P:osmosensory signaling via phosphorelay pathway"/>
    <property type="evidence" value="ECO:0007669"/>
    <property type="project" value="TreeGrafter"/>
</dbReference>
<keyword evidence="7" id="KW-0418">Kinase</keyword>
<dbReference type="InterPro" id="IPR029016">
    <property type="entry name" value="GAF-like_dom_sf"/>
</dbReference>
<dbReference type="SMART" id="SM00387">
    <property type="entry name" value="HATPase_c"/>
    <property type="match status" value="1"/>
</dbReference>
<keyword evidence="9" id="KW-0675">Receptor</keyword>
<dbReference type="Gene3D" id="3.30.565.10">
    <property type="entry name" value="Histidine kinase-like ATPase, C-terminal domain"/>
    <property type="match status" value="1"/>
</dbReference>
<comment type="similarity">
    <text evidence="2">In the N-terminal section; belongs to the phytochrome family.</text>
</comment>
<dbReference type="InterPro" id="IPR003661">
    <property type="entry name" value="HisK_dim/P_dom"/>
</dbReference>
<dbReference type="SMART" id="SM00065">
    <property type="entry name" value="GAF"/>
    <property type="match status" value="1"/>
</dbReference>
<dbReference type="EMBL" id="CP042997">
    <property type="protein sequence ID" value="QEH35267.1"/>
    <property type="molecule type" value="Genomic_DNA"/>
</dbReference>
<dbReference type="Gene3D" id="3.30.450.40">
    <property type="match status" value="1"/>
</dbReference>
<dbReference type="EC" id="2.7.13.3" evidence="3"/>
<dbReference type="InterPro" id="IPR013515">
    <property type="entry name" value="Phytochrome_cen-reg"/>
</dbReference>
<dbReference type="InterPro" id="IPR003018">
    <property type="entry name" value="GAF"/>
</dbReference>
<dbReference type="PRINTS" id="PR01033">
    <property type="entry name" value="PHYTOCHROME"/>
</dbReference>
<dbReference type="RefSeq" id="WP_148595089.1">
    <property type="nucleotide sequence ID" value="NZ_CP042997.1"/>
</dbReference>
<dbReference type="PROSITE" id="PS50046">
    <property type="entry name" value="PHYTOCHROME_2"/>
    <property type="match status" value="1"/>
</dbReference>
<dbReference type="InterPro" id="IPR001294">
    <property type="entry name" value="Phytochrome"/>
</dbReference>
<evidence type="ECO:0000313" key="12">
    <source>
        <dbReference type="EMBL" id="QEH35267.1"/>
    </source>
</evidence>
<evidence type="ECO:0000256" key="6">
    <source>
        <dbReference type="ARBA" id="ARBA00022679"/>
    </source>
</evidence>
<keyword evidence="5" id="KW-0716">Sensory transduction</keyword>
<dbReference type="InterPro" id="IPR016132">
    <property type="entry name" value="Phyto_chromo_attachment"/>
</dbReference>
<dbReference type="GO" id="GO:0000156">
    <property type="term" value="F:phosphorelay response regulator activity"/>
    <property type="evidence" value="ECO:0007669"/>
    <property type="project" value="TreeGrafter"/>
</dbReference>
<dbReference type="GO" id="GO:0009584">
    <property type="term" value="P:detection of visible light"/>
    <property type="evidence" value="ECO:0007669"/>
    <property type="project" value="InterPro"/>
</dbReference>